<comment type="function">
    <text evidence="6 7">Required for the first step of histidine biosynthesis. May allow the feedback regulation of ATP phosphoribosyltransferase activity by histidine.</text>
</comment>
<organism evidence="9">
    <name type="scientific">Acidithiobacillus sulfuriphilus</name>
    <dbReference type="NCBI Taxonomy" id="1867749"/>
    <lineage>
        <taxon>Bacteria</taxon>
        <taxon>Pseudomonadati</taxon>
        <taxon>Pseudomonadota</taxon>
        <taxon>Acidithiobacillia</taxon>
        <taxon>Acidithiobacillales</taxon>
        <taxon>Acidithiobacillaceae</taxon>
        <taxon>Acidithiobacillus</taxon>
    </lineage>
</organism>
<comment type="subunit">
    <text evidence="7">Heteromultimer composed of HisG and HisZ subunits.</text>
</comment>
<dbReference type="HAMAP" id="MF_00125">
    <property type="entry name" value="HisZ"/>
    <property type="match status" value="1"/>
</dbReference>
<evidence type="ECO:0000256" key="2">
    <source>
        <dbReference type="ARBA" id="ARBA00004667"/>
    </source>
</evidence>
<dbReference type="GO" id="GO:0000105">
    <property type="term" value="P:L-histidine biosynthetic process"/>
    <property type="evidence" value="ECO:0007669"/>
    <property type="project" value="UniProtKB-UniRule"/>
</dbReference>
<reference evidence="9" key="1">
    <citation type="submission" date="2018-10" db="EMBL/GenBank/DDBJ databases">
        <title>Acidithiobacillus sulfuriphilus sp. nov.: an extremely acidophilic sulfur-oxidizing chemolithotroph isolated from a neutral pH environment.</title>
        <authorList>
            <person name="Falagan C."/>
            <person name="Moya-Beltran A."/>
            <person name="Quatrini R."/>
            <person name="Johnson D.B."/>
        </authorList>
    </citation>
    <scope>NUCLEOTIDE SEQUENCE [LARGE SCALE GENOMIC DNA]</scope>
    <source>
        <strain evidence="9">CJ-2</strain>
    </source>
</reference>
<keyword evidence="7" id="KW-0368">Histidine biosynthesis</keyword>
<dbReference type="NCBIfam" id="NF009086">
    <property type="entry name" value="PRK12421.1"/>
    <property type="match status" value="1"/>
</dbReference>
<evidence type="ECO:0000259" key="8">
    <source>
        <dbReference type="Pfam" id="PF13393"/>
    </source>
</evidence>
<dbReference type="CDD" id="cd00773">
    <property type="entry name" value="HisRS-like_core"/>
    <property type="match status" value="1"/>
</dbReference>
<dbReference type="AlphaFoldDB" id="A0A3M8QW28"/>
<keyword evidence="9" id="KW-0328">Glycosyltransferase</keyword>
<dbReference type="GO" id="GO:0016757">
    <property type="term" value="F:glycosyltransferase activity"/>
    <property type="evidence" value="ECO:0007669"/>
    <property type="project" value="UniProtKB-KW"/>
</dbReference>
<dbReference type="UniPathway" id="UPA00031">
    <property type="reaction ID" value="UER00006"/>
</dbReference>
<dbReference type="Pfam" id="PF13393">
    <property type="entry name" value="tRNA-synt_His"/>
    <property type="match status" value="1"/>
</dbReference>
<dbReference type="PANTHER" id="PTHR11476">
    <property type="entry name" value="HISTIDYL-TRNA SYNTHETASE"/>
    <property type="match status" value="1"/>
</dbReference>
<name>A0A3M8QW28_9PROT</name>
<dbReference type="InterPro" id="IPR004517">
    <property type="entry name" value="HisZ"/>
</dbReference>
<keyword evidence="5 7" id="KW-0963">Cytoplasm</keyword>
<dbReference type="EMBL" id="RIZI01000175">
    <property type="protein sequence ID" value="RNF60456.1"/>
    <property type="molecule type" value="Genomic_DNA"/>
</dbReference>
<evidence type="ECO:0000313" key="9">
    <source>
        <dbReference type="EMBL" id="RNF60456.1"/>
    </source>
</evidence>
<dbReference type="InterPro" id="IPR041715">
    <property type="entry name" value="HisRS-like_core"/>
</dbReference>
<keyword evidence="9" id="KW-0808">Transferase</keyword>
<dbReference type="InterPro" id="IPR045864">
    <property type="entry name" value="aa-tRNA-synth_II/BPL/LPL"/>
</dbReference>
<dbReference type="NCBIfam" id="NF008935">
    <property type="entry name" value="PRK12292.1-1"/>
    <property type="match status" value="1"/>
</dbReference>
<protein>
    <recommendedName>
        <fullName evidence="4 7">ATP phosphoribosyltransferase regulatory subunit</fullName>
    </recommendedName>
</protein>
<dbReference type="SUPFAM" id="SSF55681">
    <property type="entry name" value="Class II aaRS and biotin synthetases"/>
    <property type="match status" value="1"/>
</dbReference>
<proteinExistence type="inferred from homology"/>
<accession>A0A3M8QW28</accession>
<comment type="miscellaneous">
    <text evidence="7">This function is generally fulfilled by the C-terminal part of HisG, which is missing in some bacteria such as this one.</text>
</comment>
<dbReference type="GO" id="GO:0005737">
    <property type="term" value="C:cytoplasm"/>
    <property type="evidence" value="ECO:0007669"/>
    <property type="project" value="UniProtKB-SubCell"/>
</dbReference>
<evidence type="ECO:0000256" key="6">
    <source>
        <dbReference type="ARBA" id="ARBA00025246"/>
    </source>
</evidence>
<comment type="pathway">
    <text evidence="2 7">Amino-acid biosynthesis; L-histidine biosynthesis; L-histidine from 5-phospho-alpha-D-ribose 1-diphosphate: step 1/9.</text>
</comment>
<keyword evidence="7" id="KW-0028">Amino-acid biosynthesis</keyword>
<dbReference type="Gene3D" id="3.30.930.10">
    <property type="entry name" value="Bira Bifunctional Protein, Domain 2"/>
    <property type="match status" value="1"/>
</dbReference>
<gene>
    <name evidence="7" type="primary">hisZ</name>
    <name evidence="9" type="ORF">EC580_09380</name>
</gene>
<comment type="similarity">
    <text evidence="3 7">Belongs to the class-II aminoacyl-tRNA synthetase family. HisZ subfamily.</text>
</comment>
<dbReference type="RefSeq" id="WP_123104421.1">
    <property type="nucleotide sequence ID" value="NZ_CP127527.1"/>
</dbReference>
<evidence type="ECO:0000256" key="1">
    <source>
        <dbReference type="ARBA" id="ARBA00004496"/>
    </source>
</evidence>
<dbReference type="OrthoDB" id="9769617at2"/>
<evidence type="ECO:0000256" key="4">
    <source>
        <dbReference type="ARBA" id="ARBA00020397"/>
    </source>
</evidence>
<comment type="caution">
    <text evidence="9">The sequence shown here is derived from an EMBL/GenBank/DDBJ whole genome shotgun (WGS) entry which is preliminary data.</text>
</comment>
<comment type="subcellular location">
    <subcellularLocation>
        <location evidence="1 7">Cytoplasm</location>
    </subcellularLocation>
</comment>
<sequence>MKAQAPSAYPAWLLPSGFEDTLPARAEILETCRRGLLDLYAGWGYRQVIPPLVEHLESLLTGSAADLDLQTWKLVDQASGRLVGLRSDMTPQMARIDAQISADDETRRLCYAGTVLRARPDHLGGSRAPFQVGAELFGVAGPEADLEVLSLMVESLLHCRVGDLLLDLGHVGIAHALADAAGFHQDLRAELLRLLERKAWPDIRLWLDSKGCGTELMDDFATLLRAHGGLEVLERTQGQLGHHGAVRAALEQLLFIWTQLQQRYPQLQLQCDLAEVHGHQYHTGLLFSAYGPQQGAALASGGRYDGIGLAFGGSRPATGFSLDLKPILPPARAPGGVRTIWAPGGQGANLWQTITALRQQGQRVIQDFSAELAPADPSLVEEGYGSVLEKSGGKWHVRPLTSADITIEEDAE</sequence>
<feature type="domain" description="Class II Histidinyl-tRNA synthetase (HisRS)-like catalytic core" evidence="8">
    <location>
        <begin position="17"/>
        <end position="327"/>
    </location>
</feature>
<dbReference type="PANTHER" id="PTHR11476:SF7">
    <property type="entry name" value="HISTIDINE--TRNA LIGASE"/>
    <property type="match status" value="1"/>
</dbReference>
<evidence type="ECO:0000256" key="7">
    <source>
        <dbReference type="HAMAP-Rule" id="MF_00125"/>
    </source>
</evidence>
<evidence type="ECO:0000256" key="5">
    <source>
        <dbReference type="ARBA" id="ARBA00022490"/>
    </source>
</evidence>
<evidence type="ECO:0000256" key="3">
    <source>
        <dbReference type="ARBA" id="ARBA00005539"/>
    </source>
</evidence>